<evidence type="ECO:0000313" key="2">
    <source>
        <dbReference type="EMBL" id="CAF3361990.1"/>
    </source>
</evidence>
<name>A0A817X1P7_9BILA</name>
<gene>
    <name evidence="2" type="ORF">FME351_LOCUS5501</name>
</gene>
<organism evidence="2 3">
    <name type="scientific">Rotaria socialis</name>
    <dbReference type="NCBI Taxonomy" id="392032"/>
    <lineage>
        <taxon>Eukaryota</taxon>
        <taxon>Metazoa</taxon>
        <taxon>Spiralia</taxon>
        <taxon>Gnathifera</taxon>
        <taxon>Rotifera</taxon>
        <taxon>Eurotatoria</taxon>
        <taxon>Bdelloidea</taxon>
        <taxon>Philodinida</taxon>
        <taxon>Philodinidae</taxon>
        <taxon>Rotaria</taxon>
    </lineage>
</organism>
<dbReference type="Proteomes" id="UP000663869">
    <property type="component" value="Unassembled WGS sequence"/>
</dbReference>
<evidence type="ECO:0000313" key="3">
    <source>
        <dbReference type="Proteomes" id="UP000663869"/>
    </source>
</evidence>
<dbReference type="PANTHER" id="PTHR21301">
    <property type="entry name" value="REVERSE TRANSCRIPTASE"/>
    <property type="match status" value="1"/>
</dbReference>
<dbReference type="AlphaFoldDB" id="A0A817X1P7"/>
<dbReference type="EMBL" id="CAJNYU010000474">
    <property type="protein sequence ID" value="CAF3361990.1"/>
    <property type="molecule type" value="Genomic_DNA"/>
</dbReference>
<feature type="domain" description="Helix-turn-helix" evidence="1">
    <location>
        <begin position="120"/>
        <end position="168"/>
    </location>
</feature>
<dbReference type="Pfam" id="PF26215">
    <property type="entry name" value="HTH_animal"/>
    <property type="match status" value="1"/>
</dbReference>
<comment type="caution">
    <text evidence="2">The sequence shown here is derived from an EMBL/GenBank/DDBJ whole genome shotgun (WGS) entry which is preliminary data.</text>
</comment>
<dbReference type="PANTHER" id="PTHR21301:SF10">
    <property type="entry name" value="REVERSE TRANSCRIPTASE DOMAIN-CONTAINING PROTEIN"/>
    <property type="match status" value="1"/>
</dbReference>
<protein>
    <recommendedName>
        <fullName evidence="1">Helix-turn-helix domain-containing protein</fullName>
    </recommendedName>
</protein>
<dbReference type="InterPro" id="IPR058912">
    <property type="entry name" value="HTH_animal"/>
</dbReference>
<proteinExistence type="predicted"/>
<sequence>MENIVKNKIFEVSSSTDVNQIDLNNGQLVYYRELIVNLVQINDQRLKQVEFYKKMQASVHHGVLEKCRNGELYDDANTWHLNIKLDYKIKKSLPFLDVLLTNNNGTLATSVYHKPAAELYVTPFTSDHPRHVFANIIKTSLERATRYSSTFQEFNNERRIIKLMLLYNEQVYIKYITKRILFNSIFYRHRLTFIENEFKKKFPEYISISPFLHFIDDENKYIHRRQK</sequence>
<accession>A0A817X1P7</accession>
<evidence type="ECO:0000259" key="1">
    <source>
        <dbReference type="Pfam" id="PF26215"/>
    </source>
</evidence>
<reference evidence="2" key="1">
    <citation type="submission" date="2021-02" db="EMBL/GenBank/DDBJ databases">
        <authorList>
            <person name="Nowell W R."/>
        </authorList>
    </citation>
    <scope>NUCLEOTIDE SEQUENCE</scope>
</reference>